<dbReference type="RefSeq" id="WP_185256872.1">
    <property type="nucleotide sequence ID" value="NZ_AP023368.1"/>
</dbReference>
<dbReference type="GO" id="GO:0009401">
    <property type="term" value="P:phosphoenolpyruvate-dependent sugar phosphotransferase system"/>
    <property type="evidence" value="ECO:0007669"/>
    <property type="project" value="UniProtKB-KW"/>
</dbReference>
<protein>
    <submittedName>
        <fullName evidence="5">PTS galactitol transporter subunit IIC</fullName>
    </submittedName>
</protein>
<dbReference type="NCBIfam" id="TIGR01003">
    <property type="entry name" value="PTS_HPr_family"/>
    <property type="match status" value="1"/>
</dbReference>
<dbReference type="PANTHER" id="PTHR33705">
    <property type="entry name" value="PHOSPHOCARRIER PROTEIN HPR"/>
    <property type="match status" value="1"/>
</dbReference>
<dbReference type="GO" id="GO:0005737">
    <property type="term" value="C:cytoplasm"/>
    <property type="evidence" value="ECO:0007669"/>
    <property type="project" value="UniProtKB-SubCell"/>
</dbReference>
<evidence type="ECO:0000313" key="6">
    <source>
        <dbReference type="Proteomes" id="UP000515703"/>
    </source>
</evidence>
<organism evidence="5 6">
    <name type="scientific">Anaerocolumna chitinilytica</name>
    <dbReference type="NCBI Taxonomy" id="1727145"/>
    <lineage>
        <taxon>Bacteria</taxon>
        <taxon>Bacillati</taxon>
        <taxon>Bacillota</taxon>
        <taxon>Clostridia</taxon>
        <taxon>Lachnospirales</taxon>
        <taxon>Lachnospiraceae</taxon>
        <taxon>Anaerocolumna</taxon>
    </lineage>
</organism>
<keyword evidence="6" id="KW-1185">Reference proteome</keyword>
<name>A0A7M3S9L5_9FIRM</name>
<gene>
    <name evidence="5" type="primary">ptsH_3</name>
    <name evidence="5" type="ORF">bsdcttw_43230</name>
</gene>
<proteinExistence type="predicted"/>
<dbReference type="Gene3D" id="3.30.1340.10">
    <property type="entry name" value="HPr-like"/>
    <property type="match status" value="1"/>
</dbReference>
<keyword evidence="3" id="KW-0598">Phosphotransferase system</keyword>
<reference evidence="5 6" key="1">
    <citation type="submission" date="2020-08" db="EMBL/GenBank/DDBJ databases">
        <title>Draft genome sequencing of an Anaerocolumna strain isolated from anoxic soil subjected to BSD treatment.</title>
        <authorList>
            <person name="Uek A."/>
            <person name="Tonouchi A."/>
        </authorList>
    </citation>
    <scope>NUCLEOTIDE SEQUENCE [LARGE SCALE GENOMIC DNA]</scope>
    <source>
        <strain evidence="5 6">CTTW</strain>
    </source>
</reference>
<dbReference type="InterPro" id="IPR035895">
    <property type="entry name" value="HPr-like_sf"/>
</dbReference>
<comment type="subcellular location">
    <subcellularLocation>
        <location evidence="1">Cytoplasm</location>
    </subcellularLocation>
</comment>
<dbReference type="Pfam" id="PF00381">
    <property type="entry name" value="PTS-HPr"/>
    <property type="match status" value="1"/>
</dbReference>
<dbReference type="KEGG" id="acht:bsdcttw_43230"/>
<evidence type="ECO:0000256" key="2">
    <source>
        <dbReference type="ARBA" id="ARBA00022490"/>
    </source>
</evidence>
<dbReference type="PANTHER" id="PTHR33705:SF2">
    <property type="entry name" value="PHOSPHOCARRIER PROTEIN NPR"/>
    <property type="match status" value="1"/>
</dbReference>
<dbReference type="EMBL" id="AP023368">
    <property type="protein sequence ID" value="BCK01283.1"/>
    <property type="molecule type" value="Genomic_DNA"/>
</dbReference>
<dbReference type="InterPro" id="IPR050399">
    <property type="entry name" value="HPr"/>
</dbReference>
<reference evidence="5 6" key="2">
    <citation type="submission" date="2020-08" db="EMBL/GenBank/DDBJ databases">
        <authorList>
            <person name="Ueki A."/>
            <person name="Tonouchi A."/>
        </authorList>
    </citation>
    <scope>NUCLEOTIDE SEQUENCE [LARGE SCALE GENOMIC DNA]</scope>
    <source>
        <strain evidence="5 6">CTTW</strain>
    </source>
</reference>
<evidence type="ECO:0000256" key="1">
    <source>
        <dbReference type="ARBA" id="ARBA00004496"/>
    </source>
</evidence>
<evidence type="ECO:0000313" key="5">
    <source>
        <dbReference type="EMBL" id="BCK01283.1"/>
    </source>
</evidence>
<dbReference type="PRINTS" id="PR00107">
    <property type="entry name" value="PHOSPHOCPHPR"/>
</dbReference>
<dbReference type="SUPFAM" id="SSF55594">
    <property type="entry name" value="HPr-like"/>
    <property type="match status" value="1"/>
</dbReference>
<sequence length="85" mass="9327">MKEFNHIIADPEGIHARPAGELVKLLKEYKSVVTINMNGKSADARRIFAVMGLGVKQGQEILITAEGEDEAEAVVALESFFQNKL</sequence>
<dbReference type="PROSITE" id="PS51350">
    <property type="entry name" value="PTS_HPR_DOM"/>
    <property type="match status" value="1"/>
</dbReference>
<dbReference type="AlphaFoldDB" id="A0A7M3S9L5"/>
<accession>A0A7M3S9L5</accession>
<evidence type="ECO:0000259" key="4">
    <source>
        <dbReference type="PROSITE" id="PS51350"/>
    </source>
</evidence>
<dbReference type="CDD" id="cd00367">
    <property type="entry name" value="PTS-HPr_like"/>
    <property type="match status" value="1"/>
</dbReference>
<feature type="domain" description="HPr" evidence="4">
    <location>
        <begin position="1"/>
        <end position="85"/>
    </location>
</feature>
<evidence type="ECO:0000256" key="3">
    <source>
        <dbReference type="ARBA" id="ARBA00022683"/>
    </source>
</evidence>
<dbReference type="Proteomes" id="UP000515703">
    <property type="component" value="Chromosome"/>
</dbReference>
<keyword evidence="2" id="KW-0963">Cytoplasm</keyword>
<dbReference type="InterPro" id="IPR000032">
    <property type="entry name" value="HPr-like"/>
</dbReference>